<gene>
    <name evidence="2" type="ORF">PoB_000122500</name>
</gene>
<proteinExistence type="predicted"/>
<reference evidence="2 3" key="1">
    <citation type="journal article" date="2021" name="Elife">
        <title>Chloroplast acquisition without the gene transfer in kleptoplastic sea slugs, Plakobranchus ocellatus.</title>
        <authorList>
            <person name="Maeda T."/>
            <person name="Takahashi S."/>
            <person name="Yoshida T."/>
            <person name="Shimamura S."/>
            <person name="Takaki Y."/>
            <person name="Nagai Y."/>
            <person name="Toyoda A."/>
            <person name="Suzuki Y."/>
            <person name="Arimoto A."/>
            <person name="Ishii H."/>
            <person name="Satoh N."/>
            <person name="Nishiyama T."/>
            <person name="Hasebe M."/>
            <person name="Maruyama T."/>
            <person name="Minagawa J."/>
            <person name="Obokata J."/>
            <person name="Shigenobu S."/>
        </authorList>
    </citation>
    <scope>NUCLEOTIDE SEQUENCE [LARGE SCALE GENOMIC DNA]</scope>
</reference>
<dbReference type="AlphaFoldDB" id="A0AAV3XV82"/>
<evidence type="ECO:0000256" key="1">
    <source>
        <dbReference type="SAM" id="MobiDB-lite"/>
    </source>
</evidence>
<evidence type="ECO:0000313" key="2">
    <source>
        <dbReference type="EMBL" id="GFN74719.1"/>
    </source>
</evidence>
<feature type="region of interest" description="Disordered" evidence="1">
    <location>
        <begin position="115"/>
        <end position="138"/>
    </location>
</feature>
<comment type="caution">
    <text evidence="2">The sequence shown here is derived from an EMBL/GenBank/DDBJ whole genome shotgun (WGS) entry which is preliminary data.</text>
</comment>
<dbReference type="EMBL" id="BLXT01000154">
    <property type="protein sequence ID" value="GFN74719.1"/>
    <property type="molecule type" value="Genomic_DNA"/>
</dbReference>
<organism evidence="2 3">
    <name type="scientific">Plakobranchus ocellatus</name>
    <dbReference type="NCBI Taxonomy" id="259542"/>
    <lineage>
        <taxon>Eukaryota</taxon>
        <taxon>Metazoa</taxon>
        <taxon>Spiralia</taxon>
        <taxon>Lophotrochozoa</taxon>
        <taxon>Mollusca</taxon>
        <taxon>Gastropoda</taxon>
        <taxon>Heterobranchia</taxon>
        <taxon>Euthyneura</taxon>
        <taxon>Panpulmonata</taxon>
        <taxon>Sacoglossa</taxon>
        <taxon>Placobranchoidea</taxon>
        <taxon>Plakobranchidae</taxon>
        <taxon>Plakobranchus</taxon>
    </lineage>
</organism>
<name>A0AAV3XV82_9GAST</name>
<accession>A0AAV3XV82</accession>
<evidence type="ECO:0000313" key="3">
    <source>
        <dbReference type="Proteomes" id="UP000735302"/>
    </source>
</evidence>
<sequence>MNNPTHLLVQVSRGQQACMPYSFSALALQTLPEARRVAVLTVKLSHYLTSASALGSEDLALVELVPRRHGSARIRWKKVRIKFSLYSYAGFSHHDTAAIEAATATTRTILATTAQKTNTKDNSRGSSNKSNYNLIANQ</sequence>
<feature type="compositionally biased region" description="Polar residues" evidence="1">
    <location>
        <begin position="124"/>
        <end position="138"/>
    </location>
</feature>
<keyword evidence="3" id="KW-1185">Reference proteome</keyword>
<dbReference type="Proteomes" id="UP000735302">
    <property type="component" value="Unassembled WGS sequence"/>
</dbReference>
<protein>
    <submittedName>
        <fullName evidence="2">Uncharacterized protein</fullName>
    </submittedName>
</protein>